<proteinExistence type="predicted"/>
<accession>A0A4Y3IJH0</accession>
<name>A0A4Y3IJH0_9VIBR</name>
<comment type="caution">
    <text evidence="1">The sequence shown here is derived from an EMBL/GenBank/DDBJ whole genome shotgun (WGS) entry which is preliminary data.</text>
</comment>
<keyword evidence="2" id="KW-1185">Reference proteome</keyword>
<organism evidence="1 2">
    <name type="scientific">Vibrio comitans NBRC 102076</name>
    <dbReference type="NCBI Taxonomy" id="1219078"/>
    <lineage>
        <taxon>Bacteria</taxon>
        <taxon>Pseudomonadati</taxon>
        <taxon>Pseudomonadota</taxon>
        <taxon>Gammaproteobacteria</taxon>
        <taxon>Vibrionales</taxon>
        <taxon>Vibrionaceae</taxon>
        <taxon>Vibrio</taxon>
    </lineage>
</organism>
<protein>
    <submittedName>
        <fullName evidence="1">Uncharacterized protein</fullName>
    </submittedName>
</protein>
<evidence type="ECO:0000313" key="1">
    <source>
        <dbReference type="EMBL" id="GEA59611.1"/>
    </source>
</evidence>
<dbReference type="Proteomes" id="UP000318242">
    <property type="component" value="Unassembled WGS sequence"/>
</dbReference>
<dbReference type="EMBL" id="BJLH01000003">
    <property type="protein sequence ID" value="GEA59611.1"/>
    <property type="molecule type" value="Genomic_DNA"/>
</dbReference>
<dbReference type="AlphaFoldDB" id="A0A4Y3IJH0"/>
<gene>
    <name evidence="1" type="ORF">VCO01S_08040</name>
</gene>
<reference evidence="1 2" key="1">
    <citation type="submission" date="2019-06" db="EMBL/GenBank/DDBJ databases">
        <title>Whole genome shotgun sequence of Vibrio comitans NBRC 102076.</title>
        <authorList>
            <person name="Hosoyama A."/>
            <person name="Uohara A."/>
            <person name="Ohji S."/>
            <person name="Ichikawa N."/>
        </authorList>
    </citation>
    <scope>NUCLEOTIDE SEQUENCE [LARGE SCALE GENOMIC DNA]</scope>
    <source>
        <strain evidence="1 2">NBRC 102076</strain>
    </source>
</reference>
<evidence type="ECO:0000313" key="2">
    <source>
        <dbReference type="Proteomes" id="UP000318242"/>
    </source>
</evidence>
<sequence>MNTHDNSPVVCITESQFVSLKQTTNMLKNWTVITQPVRYASDGVMMRERYLLNLKHANHKHTEHIVSIFGNAETSNRIAIAGESFRLHQKIYNRRGGRPLSSYAIEYCLTLPKGYRPTKQQWQSIIKDCSLALAKLCKLRRSEFEQYRQQIRAVLHQQEQSGTRGSGDHVHLIIGKVVGTRTLNELQQKKATKLIKQAFNHSVLKHVGIDHRSYEAIEIEKGRRLSTWQHQYKKATEAHEIEKLIKLMQIQFDKWLKTQEEHCVRQQRRQKNRLVKTIEKLRKLPLNESQLNGINIIKTRLNN</sequence>